<proteinExistence type="predicted"/>
<protein>
    <submittedName>
        <fullName evidence="1">Uncharacterized protein</fullName>
    </submittedName>
</protein>
<evidence type="ECO:0000313" key="1">
    <source>
        <dbReference type="EMBL" id="OXE51144.1"/>
    </source>
</evidence>
<dbReference type="InterPro" id="IPR008878">
    <property type="entry name" value="Transposase_IS66_Orf2"/>
</dbReference>
<dbReference type="RefSeq" id="WP_084081415.1">
    <property type="nucleotide sequence ID" value="NZ_CAOWFY010000230.1"/>
</dbReference>
<sequence length="69" mass="7559">MVTPTELRCGCSRFCAIAQEKLNINIYRGGDIVLFISKSSAICKLVCADAKGTSMLTRTLLAGRFEKML</sequence>
<accession>A0A227KTC2</accession>
<dbReference type="AlphaFoldDB" id="A0A227KTC2"/>
<reference evidence="2" key="1">
    <citation type="submission" date="2017-05" db="EMBL/GenBank/DDBJ databases">
        <title>Improved OligoMM genomes.</title>
        <authorList>
            <person name="Garzetti D."/>
        </authorList>
    </citation>
    <scope>NUCLEOTIDE SEQUENCE [LARGE SCALE GENOMIC DNA]</scope>
    <source>
        <strain evidence="2">YL45</strain>
    </source>
</reference>
<evidence type="ECO:0000313" key="2">
    <source>
        <dbReference type="Proteomes" id="UP000214610"/>
    </source>
</evidence>
<organism evidence="1 2">
    <name type="scientific">Turicimonas muris</name>
    <dbReference type="NCBI Taxonomy" id="1796652"/>
    <lineage>
        <taxon>Bacteria</taxon>
        <taxon>Pseudomonadati</taxon>
        <taxon>Pseudomonadota</taxon>
        <taxon>Betaproteobacteria</taxon>
        <taxon>Burkholderiales</taxon>
        <taxon>Sutterellaceae</taxon>
        <taxon>Turicimonas</taxon>
    </lineage>
</organism>
<dbReference type="Pfam" id="PF05717">
    <property type="entry name" value="TnpB_IS66"/>
    <property type="match status" value="1"/>
</dbReference>
<gene>
    <name evidence="1" type="ORF">ADH67_02300</name>
</gene>
<dbReference type="Proteomes" id="UP000214610">
    <property type="component" value="Unassembled WGS sequence"/>
</dbReference>
<comment type="caution">
    <text evidence="1">The sequence shown here is derived from an EMBL/GenBank/DDBJ whole genome shotgun (WGS) entry which is preliminary data.</text>
</comment>
<keyword evidence="2" id="KW-1185">Reference proteome</keyword>
<dbReference type="EMBL" id="NHMP01000001">
    <property type="protein sequence ID" value="OXE51144.1"/>
    <property type="molecule type" value="Genomic_DNA"/>
</dbReference>
<name>A0A227KTC2_9BURK</name>